<reference evidence="1 2" key="1">
    <citation type="journal article" date="2019" name="Sci. Rep.">
        <title>Orb-weaving spider Araneus ventricosus genome elucidates the spidroin gene catalogue.</title>
        <authorList>
            <person name="Kono N."/>
            <person name="Nakamura H."/>
            <person name="Ohtoshi R."/>
            <person name="Moran D.A.P."/>
            <person name="Shinohara A."/>
            <person name="Yoshida Y."/>
            <person name="Fujiwara M."/>
            <person name="Mori M."/>
            <person name="Tomita M."/>
            <person name="Arakawa K."/>
        </authorList>
    </citation>
    <scope>NUCLEOTIDE SEQUENCE [LARGE SCALE GENOMIC DNA]</scope>
</reference>
<dbReference type="EMBL" id="BGPR01005069">
    <property type="protein sequence ID" value="GBN06495.1"/>
    <property type="molecule type" value="Genomic_DNA"/>
</dbReference>
<accession>A0A4Y2KW19</accession>
<comment type="caution">
    <text evidence="1">The sequence shown here is derived from an EMBL/GenBank/DDBJ whole genome shotgun (WGS) entry which is preliminary data.</text>
</comment>
<sequence>MSLEKKKRGLLTKLFHENDSNLSTALPEYRRLKGLQKGPMSRQALKKMITKFEEAGELGVLQGRCRNWLSNETEEEIPLAVVGRASGPQYSSTSAQAVSRDLSLSSSTVEKVLR</sequence>
<organism evidence="1 2">
    <name type="scientific">Araneus ventricosus</name>
    <name type="common">Orbweaver spider</name>
    <name type="synonym">Epeira ventricosa</name>
    <dbReference type="NCBI Taxonomy" id="182803"/>
    <lineage>
        <taxon>Eukaryota</taxon>
        <taxon>Metazoa</taxon>
        <taxon>Ecdysozoa</taxon>
        <taxon>Arthropoda</taxon>
        <taxon>Chelicerata</taxon>
        <taxon>Arachnida</taxon>
        <taxon>Araneae</taxon>
        <taxon>Araneomorphae</taxon>
        <taxon>Entelegynae</taxon>
        <taxon>Araneoidea</taxon>
        <taxon>Araneidae</taxon>
        <taxon>Araneus</taxon>
    </lineage>
</organism>
<proteinExistence type="predicted"/>
<evidence type="ECO:0008006" key="3">
    <source>
        <dbReference type="Google" id="ProtNLM"/>
    </source>
</evidence>
<dbReference type="OrthoDB" id="6471039at2759"/>
<evidence type="ECO:0000313" key="2">
    <source>
        <dbReference type="Proteomes" id="UP000499080"/>
    </source>
</evidence>
<dbReference type="Proteomes" id="UP000499080">
    <property type="component" value="Unassembled WGS sequence"/>
</dbReference>
<protein>
    <recommendedName>
        <fullName evidence="3">DUF4817 domain-containing protein</fullName>
    </recommendedName>
</protein>
<keyword evidence="2" id="KW-1185">Reference proteome</keyword>
<gene>
    <name evidence="1" type="ORF">AVEN_140577_1</name>
</gene>
<evidence type="ECO:0000313" key="1">
    <source>
        <dbReference type="EMBL" id="GBN06495.1"/>
    </source>
</evidence>
<dbReference type="AlphaFoldDB" id="A0A4Y2KW19"/>
<name>A0A4Y2KW19_ARAVE</name>